<dbReference type="Proteomes" id="UP000596092">
    <property type="component" value="Chromosome"/>
</dbReference>
<reference evidence="3 4" key="1">
    <citation type="submission" date="2020-05" db="EMBL/GenBank/DDBJ databases">
        <title>Complete genome of Desulfobulbus oligotrophicus.</title>
        <authorList>
            <person name="Podar M."/>
        </authorList>
    </citation>
    <scope>NUCLEOTIDE SEQUENCE [LARGE SCALE GENOMIC DNA]</scope>
    <source>
        <strain evidence="3 4">Prop6</strain>
    </source>
</reference>
<keyword evidence="3" id="KW-0378">Hydrolase</keyword>
<name>A0A7T5VC11_9BACT</name>
<dbReference type="InterPro" id="IPR050902">
    <property type="entry name" value="ABC_Transporter_SBP"/>
</dbReference>
<dbReference type="Pfam" id="PF01497">
    <property type="entry name" value="Peripla_BP_2"/>
    <property type="match status" value="1"/>
</dbReference>
<dbReference type="RefSeq" id="WP_199263842.1">
    <property type="nucleotide sequence ID" value="NZ_CP054140.1"/>
</dbReference>
<dbReference type="InterPro" id="IPR002491">
    <property type="entry name" value="ABC_transptr_periplasmic_BD"/>
</dbReference>
<feature type="domain" description="Fe/B12 periplasmic-binding" evidence="2">
    <location>
        <begin position="50"/>
        <end position="304"/>
    </location>
</feature>
<evidence type="ECO:0000259" key="2">
    <source>
        <dbReference type="PROSITE" id="PS50983"/>
    </source>
</evidence>
<dbReference type="GO" id="GO:0016787">
    <property type="term" value="F:hydrolase activity"/>
    <property type="evidence" value="ECO:0007669"/>
    <property type="project" value="UniProtKB-KW"/>
</dbReference>
<evidence type="ECO:0000313" key="3">
    <source>
        <dbReference type="EMBL" id="QQG65026.1"/>
    </source>
</evidence>
<dbReference type="PROSITE" id="PS50983">
    <property type="entry name" value="FE_B12_PBP"/>
    <property type="match status" value="1"/>
</dbReference>
<accession>A0A7T5VC11</accession>
<dbReference type="InterPro" id="IPR002808">
    <property type="entry name" value="AdoCbi_amidolase"/>
</dbReference>
<keyword evidence="1" id="KW-0732">Signal</keyword>
<feature type="signal peptide" evidence="1">
    <location>
        <begin position="1"/>
        <end position="27"/>
    </location>
</feature>
<gene>
    <name evidence="3" type="ORF">HP555_03660</name>
</gene>
<dbReference type="AlphaFoldDB" id="A0A7T5VC11"/>
<dbReference type="SUPFAM" id="SSF53807">
    <property type="entry name" value="Helical backbone' metal receptor"/>
    <property type="match status" value="1"/>
</dbReference>
<organism evidence="3 4">
    <name type="scientific">Desulfobulbus oligotrophicus</name>
    <dbReference type="NCBI Taxonomy" id="1909699"/>
    <lineage>
        <taxon>Bacteria</taxon>
        <taxon>Pseudomonadati</taxon>
        <taxon>Thermodesulfobacteriota</taxon>
        <taxon>Desulfobulbia</taxon>
        <taxon>Desulfobulbales</taxon>
        <taxon>Desulfobulbaceae</taxon>
        <taxon>Desulfobulbus</taxon>
    </lineage>
</organism>
<dbReference type="KEGG" id="dog:HP555_03660"/>
<evidence type="ECO:0000313" key="4">
    <source>
        <dbReference type="Proteomes" id="UP000596092"/>
    </source>
</evidence>
<evidence type="ECO:0000256" key="1">
    <source>
        <dbReference type="SAM" id="SignalP"/>
    </source>
</evidence>
<dbReference type="PANTHER" id="PTHR30535:SF34">
    <property type="entry name" value="MOLYBDATE-BINDING PROTEIN MOLA"/>
    <property type="match status" value="1"/>
</dbReference>
<protein>
    <submittedName>
        <fullName evidence="3">Adenosylcobinamide amidohydrolase</fullName>
    </submittedName>
</protein>
<dbReference type="Pfam" id="PF01955">
    <property type="entry name" value="CbiZ"/>
    <property type="match status" value="1"/>
</dbReference>
<feature type="chain" id="PRO_5032275806" evidence="1">
    <location>
        <begin position="28"/>
        <end position="711"/>
    </location>
</feature>
<keyword evidence="4" id="KW-1185">Reference proteome</keyword>
<dbReference type="PANTHER" id="PTHR30535">
    <property type="entry name" value="VITAMIN B12-BINDING PROTEIN"/>
    <property type="match status" value="1"/>
</dbReference>
<dbReference type="PROSITE" id="PS51257">
    <property type="entry name" value="PROKAR_LIPOPROTEIN"/>
    <property type="match status" value="1"/>
</dbReference>
<dbReference type="GO" id="GO:0071281">
    <property type="term" value="P:cellular response to iron ion"/>
    <property type="evidence" value="ECO:0007669"/>
    <property type="project" value="TreeGrafter"/>
</dbReference>
<proteinExistence type="predicted"/>
<dbReference type="EMBL" id="CP054140">
    <property type="protein sequence ID" value="QQG65026.1"/>
    <property type="molecule type" value="Genomic_DNA"/>
</dbReference>
<sequence length="711" mass="76971">MRLQTVCLRFLLMVLLATGFFSCHALAAGSPLTITDSLGRQLTLTSPPQRVVCLLSSVTDLLVALDRTELLVGLTRQDLLNHSALQVKSIGGFFDPDLPAITAVRPDLIIAATSHRSLLQQWLDDPQQQTTVLFFREGSLEDGFARMAAIGALVDRKQQAQVIIDRNREQIALVQSRLKELSPEQRKRVARVAAGPEKLFCPGDDSFQNEMIRAAGGTPPHWEKDGGFFSVDVTAWQTFNPQIIYGCNSNMEAVQAILSRKGFKEVEAVRNRAIHQLPCSVACQVTPHVGAAVQWLAASFHPELMADTGKAVSSNTLRGEHPLTVALPYVASAHVLSHRVNDADFKSLVIRFTTPQVILSTAEENRGPVQAVGNTFIPMHASLGHMQFGVEQVRRDVAANLGYNRKTYAGMMTGADMDNLSVQVQREDGLEAVALVTAGVRGNAQRLSRDIGYSYPSGTINILLLTNRRLTAAAMARAIITATEAKTAALLDLDIRSTALPRLYRATGTGTDSMIVVQGEGPPVSYTGGHGKIGELIARAVHAGVTEALIGQNGIRAGRDVLQRLHERNLSLEQLAQLYPSPLSEQQLVRRLELALVDPLIAGFVETALLISDEEENGLISDLQSFDLLCVSMGERLSGRKNLVPTTISIPDALPSVMARAFGVLVAGVNASTEKTVGENISDRQTYSKDTPRGFLSATSNSMILNQGADQ</sequence>
<dbReference type="Gene3D" id="3.40.50.1980">
    <property type="entry name" value="Nitrogenase molybdenum iron protein domain"/>
    <property type="match status" value="2"/>
</dbReference>